<geneLocation type="plasmid" evidence="3">
    <name>pkf715a dna</name>
</geneLocation>
<keyword evidence="2" id="KW-0614">Plasmid</keyword>
<gene>
    <name evidence="2" type="ORF">KF715C_pA4930</name>
</gene>
<proteinExistence type="predicted"/>
<keyword evidence="1 2" id="KW-0812">Transmembrane</keyword>
<sequence length="316" mass="34433">MARFSLGKPITIGGEEVVVVRDVLGSLQADKASETFAIVEPRGADGRPAIYVSENDLTRLRDDYPGMKVYGLWQILFYNDAVRMGAPLVTFPLSDSGGLYLLMDAVADLNSPESIVSSGEYLNGYIPDNYDVDIKTANVIQVDLQNLKLPPQPAYTRIEQSGKLKAENKRRWFVVASLCGLIIVGAAASNYGLQTIYKSRMADYTTKKTLIDELDGRVRSLAAERLITRPDDSMMLSQLFNFFELYPQAKTPPLADDMKIGFAGTHVLVTPAKAPVDPASVIAGADSELQPDLSYMVTLTEPDGTDAAHSDGEGDQ</sequence>
<accession>A0A1L7NNE2</accession>
<reference evidence="2 3" key="1">
    <citation type="submission" date="2015-11" db="EMBL/GenBank/DDBJ databases">
        <title>Complete genome sequencing of a biphenyl-degrading bacterium, Pseudomonas putida KF715 (=NBRC110667).</title>
        <authorList>
            <person name="Suenaga H."/>
            <person name="Fujihara N."/>
            <person name="Watanabe T."/>
            <person name="Hirose J."/>
            <person name="Kimura N."/>
            <person name="Yamazoe A."/>
            <person name="Hosoyama A."/>
            <person name="Shimodaira J."/>
            <person name="Furukawa K."/>
        </authorList>
    </citation>
    <scope>NUCLEOTIDE SEQUENCE [LARGE SCALE GENOMIC DNA]</scope>
    <source>
        <strain evidence="2 3">KF715</strain>
        <plasmid evidence="3">Plasmid pkf715a dna</plasmid>
    </source>
</reference>
<dbReference type="EMBL" id="AP015030">
    <property type="protein sequence ID" value="BAW26998.1"/>
    <property type="molecule type" value="Genomic_DNA"/>
</dbReference>
<dbReference type="AlphaFoldDB" id="A0A1L7NNE2"/>
<protein>
    <submittedName>
        <fullName evidence="2">Putative transmembrane protein</fullName>
    </submittedName>
</protein>
<feature type="transmembrane region" description="Helical" evidence="1">
    <location>
        <begin position="172"/>
        <end position="193"/>
    </location>
</feature>
<keyword evidence="1" id="KW-0472">Membrane</keyword>
<evidence type="ECO:0000313" key="3">
    <source>
        <dbReference type="Proteomes" id="UP000218731"/>
    </source>
</evidence>
<evidence type="ECO:0000256" key="1">
    <source>
        <dbReference type="SAM" id="Phobius"/>
    </source>
</evidence>
<evidence type="ECO:0000313" key="2">
    <source>
        <dbReference type="EMBL" id="BAW26998.1"/>
    </source>
</evidence>
<organism evidence="2 3">
    <name type="scientific">Pseudomonas putida</name>
    <name type="common">Arthrobacter siderocapsulatus</name>
    <dbReference type="NCBI Taxonomy" id="303"/>
    <lineage>
        <taxon>Bacteria</taxon>
        <taxon>Pseudomonadati</taxon>
        <taxon>Pseudomonadota</taxon>
        <taxon>Gammaproteobacteria</taxon>
        <taxon>Pseudomonadales</taxon>
        <taxon>Pseudomonadaceae</taxon>
        <taxon>Pseudomonas</taxon>
    </lineage>
</organism>
<name>A0A1L7NNE2_PSEPU</name>
<keyword evidence="1" id="KW-1133">Transmembrane helix</keyword>
<dbReference type="RefSeq" id="WP_020307558.1">
    <property type="nucleotide sequence ID" value="NZ_AP015030.1"/>
</dbReference>
<dbReference type="Proteomes" id="UP000218731">
    <property type="component" value="Plasmid pKF715A"/>
</dbReference>